<gene>
    <name evidence="1" type="ORF">EHAR0213_LOCUS2877</name>
</gene>
<reference evidence="1" key="1">
    <citation type="submission" date="2021-01" db="EMBL/GenBank/DDBJ databases">
        <authorList>
            <person name="Corre E."/>
            <person name="Pelletier E."/>
            <person name="Niang G."/>
            <person name="Scheremetjew M."/>
            <person name="Finn R."/>
            <person name="Kale V."/>
            <person name="Holt S."/>
            <person name="Cochrane G."/>
            <person name="Meng A."/>
            <person name="Brown T."/>
            <person name="Cohen L."/>
        </authorList>
    </citation>
    <scope>NUCLEOTIDE SEQUENCE</scope>
    <source>
        <strain evidence="1">FSP1.4</strain>
    </source>
</reference>
<accession>A0A7S3N7T7</accession>
<protein>
    <submittedName>
        <fullName evidence="1">Uncharacterized protein</fullName>
    </submittedName>
</protein>
<evidence type="ECO:0000313" key="1">
    <source>
        <dbReference type="EMBL" id="CAE0343970.1"/>
    </source>
</evidence>
<name>A0A7S3N7T7_9SPIT</name>
<proteinExistence type="predicted"/>
<dbReference type="EMBL" id="HBII01006492">
    <property type="protein sequence ID" value="CAE0343970.1"/>
    <property type="molecule type" value="Transcribed_RNA"/>
</dbReference>
<sequence>MKGNFREAQAYSMNQRRYIKSNLKSEKDEMMYGNWKNQMNEMYNDIHEQNNMEECVMQNMDVGDDGMEKKKKKGFFSKLGDKMSKNMQKQKRFNKNSLI</sequence>
<dbReference type="AlphaFoldDB" id="A0A7S3N7T7"/>
<organism evidence="1">
    <name type="scientific">Euplotes harpa</name>
    <dbReference type="NCBI Taxonomy" id="151035"/>
    <lineage>
        <taxon>Eukaryota</taxon>
        <taxon>Sar</taxon>
        <taxon>Alveolata</taxon>
        <taxon>Ciliophora</taxon>
        <taxon>Intramacronucleata</taxon>
        <taxon>Spirotrichea</taxon>
        <taxon>Hypotrichia</taxon>
        <taxon>Euplotida</taxon>
        <taxon>Euplotidae</taxon>
        <taxon>Euplotes</taxon>
    </lineage>
</organism>